<name>A0A853C7F4_9ACTN</name>
<sequence length="109" mass="11123">MVLTVRTALTAAGLTILVCLAAISVIGAPPEAAPTQQLGLASGLDKMLERNNCSTTGFGPEVIPSKAIVTSPGGVTQLVSFDYGWKVFEGRKPGELVAVCLGRKPVAAG</sequence>
<protein>
    <submittedName>
        <fullName evidence="1">Uncharacterized protein</fullName>
    </submittedName>
</protein>
<dbReference type="AlphaFoldDB" id="A0A853C7F4"/>
<keyword evidence="2" id="KW-1185">Reference proteome</keyword>
<dbReference type="Proteomes" id="UP000530424">
    <property type="component" value="Unassembled WGS sequence"/>
</dbReference>
<proteinExistence type="predicted"/>
<evidence type="ECO:0000313" key="1">
    <source>
        <dbReference type="EMBL" id="NYJ03159.1"/>
    </source>
</evidence>
<dbReference type="EMBL" id="JACCFP010000001">
    <property type="protein sequence ID" value="NYJ03159.1"/>
    <property type="molecule type" value="Genomic_DNA"/>
</dbReference>
<dbReference type="RefSeq" id="WP_179669439.1">
    <property type="nucleotide sequence ID" value="NZ_JACCFP010000001.1"/>
</dbReference>
<gene>
    <name evidence="1" type="ORF">HNR19_003857</name>
</gene>
<organism evidence="1 2">
    <name type="scientific">Nocardioides thalensis</name>
    <dbReference type="NCBI Taxonomy" id="1914755"/>
    <lineage>
        <taxon>Bacteria</taxon>
        <taxon>Bacillati</taxon>
        <taxon>Actinomycetota</taxon>
        <taxon>Actinomycetes</taxon>
        <taxon>Propionibacteriales</taxon>
        <taxon>Nocardioidaceae</taxon>
        <taxon>Nocardioides</taxon>
    </lineage>
</organism>
<reference evidence="1 2" key="1">
    <citation type="submission" date="2020-07" db="EMBL/GenBank/DDBJ databases">
        <title>Sequencing the genomes of 1000 actinobacteria strains.</title>
        <authorList>
            <person name="Klenk H.-P."/>
        </authorList>
    </citation>
    <scope>NUCLEOTIDE SEQUENCE [LARGE SCALE GENOMIC DNA]</scope>
    <source>
        <strain evidence="1 2">DSM 103833</strain>
    </source>
</reference>
<accession>A0A853C7F4</accession>
<evidence type="ECO:0000313" key="2">
    <source>
        <dbReference type="Proteomes" id="UP000530424"/>
    </source>
</evidence>
<comment type="caution">
    <text evidence="1">The sequence shown here is derived from an EMBL/GenBank/DDBJ whole genome shotgun (WGS) entry which is preliminary data.</text>
</comment>